<comment type="subcellular location">
    <subcellularLocation>
        <location evidence="1">Endomembrane system</location>
    </subcellularLocation>
</comment>
<evidence type="ECO:0000259" key="7">
    <source>
        <dbReference type="PROSITE" id="PS51469"/>
    </source>
</evidence>
<dbReference type="FunFam" id="2.60.120.260:FF:000082">
    <property type="entry name" value="Sad1/UNC domain protein"/>
    <property type="match status" value="1"/>
</dbReference>
<dbReference type="InterPro" id="IPR045120">
    <property type="entry name" value="Suco/Slp1-like"/>
</dbReference>
<sequence>MHLSGQHFHFRILSIAATLTLLLSANANASTITTAPKPTAPISSKAAATGTCEFRTINYITDTLPQQCLKSSWSSANGTAVKAVDGGGEATTTLAGEGQGSPNGNANGTATVEGDTTSSSTSSQEASQNTRTGESTPGGDPTAASPASETAGATATDLETGELSESSFLSFEEWKKQTLEKAGQANANIGGKKSGEGKKRDSESFQNNLDSLGEEGEIDLDFAAFRSGSGKEEKGNGKGGEEEREAEGQDLQEVEGEGRKDQYRSKDAGKTCKERANYASFDAGATILKTHHGAKNHKAVLIENKDSYMLSECTVENKFVIIELSEDIWIDTVVLANYEFFSSMIRTFRVSVSDRYPVKMEKWKDVGTYEARNSREIQAFLITNPQIWTRYIRIEFLSHYGNEYYCPLSLVRVHGTRMLESWKESEAIGDDDDIEEIDAGPEEQFIPDAVAEVVQIAEKLKAASDEMARTVEAAEPSVPLQNTTLGDGANSTEQMSVETTPWNNSGPYMFRPPSTVPEELCLPSEAPIQETIQTVTICTEDNSSQTVQPSSQSPIPASDVPTAIVKSTITHSTDSIKSQDSTFKDSATAATTNSTMSLSDTPISPPPTASTTHKTHNSTHPKNKTTSTTSASSSLPTIQESFFKAVSRRLNFLETNSTLSLKYIEEQSRILREAFTKVEKKQLQKTTTFLDTLNSTVLDELRQFRQQYDEIWQSTVISLESQRDESRREILAISSRLNILADEVVFQKRMSIVQSVLLLLCLALVIFSRVSGGANIDFPTLHSRARLLSGFPIESPLESPGESPEYRRANGRPWLESGQQRLHSDDDAEAPPTPVSAYSRSEQVNFTPPSGADDLNAGSTGDLLPSNEEQGSFESGPSSQNITPVKRVPPNTTYSSPQSTHLEPTTPKTRTPKKRKGFVRQRSTSLEDEVFGSPNENQNSRVPDLSMTGMSPPAISVQDATPVRRQRSVSPSPSPSPSSSGKPEKRGMRVTTREVRDSFDGDGDQDEENGETSMRRDDNSHLPSPPPDYIALQGQARAESQPEIQQQPRETATVTLPTSPPVPAPAPASPTRERKQSFSIARKPLPALPPDA</sequence>
<reference evidence="8" key="1">
    <citation type="submission" date="2021-02" db="EMBL/GenBank/DDBJ databases">
        <title>Genome sequence Cadophora malorum strain M34.</title>
        <authorList>
            <person name="Stefanovic E."/>
            <person name="Vu D."/>
            <person name="Scully C."/>
            <person name="Dijksterhuis J."/>
            <person name="Roader J."/>
            <person name="Houbraken J."/>
        </authorList>
    </citation>
    <scope>NUCLEOTIDE SEQUENCE</scope>
    <source>
        <strain evidence="8">M34</strain>
    </source>
</reference>
<feature type="region of interest" description="Disordered" evidence="5">
    <location>
        <begin position="89"/>
        <end position="167"/>
    </location>
</feature>
<dbReference type="AlphaFoldDB" id="A0A8H7T8F3"/>
<dbReference type="SUPFAM" id="SSF49785">
    <property type="entry name" value="Galactose-binding domain-like"/>
    <property type="match status" value="1"/>
</dbReference>
<feature type="compositionally biased region" description="Polar residues" evidence="5">
    <location>
        <begin position="890"/>
        <end position="903"/>
    </location>
</feature>
<evidence type="ECO:0000256" key="4">
    <source>
        <dbReference type="ARBA" id="ARBA00023136"/>
    </source>
</evidence>
<evidence type="ECO:0000256" key="1">
    <source>
        <dbReference type="ARBA" id="ARBA00004308"/>
    </source>
</evidence>
<feature type="compositionally biased region" description="Basic and acidic residues" evidence="5">
    <location>
        <begin position="982"/>
        <end position="999"/>
    </location>
</feature>
<dbReference type="GO" id="GO:0034975">
    <property type="term" value="P:protein folding in endoplasmic reticulum"/>
    <property type="evidence" value="ECO:0007669"/>
    <property type="project" value="TreeGrafter"/>
</dbReference>
<dbReference type="GO" id="GO:0005737">
    <property type="term" value="C:cytoplasm"/>
    <property type="evidence" value="ECO:0007669"/>
    <property type="project" value="TreeGrafter"/>
</dbReference>
<evidence type="ECO:0000256" key="6">
    <source>
        <dbReference type="SAM" id="SignalP"/>
    </source>
</evidence>
<dbReference type="InterPro" id="IPR008979">
    <property type="entry name" value="Galactose-bd-like_sf"/>
</dbReference>
<feature type="chain" id="PRO_5034127795" description="SUN domain-containing protein" evidence="6">
    <location>
        <begin position="30"/>
        <end position="1092"/>
    </location>
</feature>
<feature type="compositionally biased region" description="Pro residues" evidence="5">
    <location>
        <begin position="1058"/>
        <end position="1068"/>
    </location>
</feature>
<dbReference type="OrthoDB" id="266334at2759"/>
<feature type="signal peptide" evidence="6">
    <location>
        <begin position="1"/>
        <end position="29"/>
    </location>
</feature>
<dbReference type="Proteomes" id="UP000664132">
    <property type="component" value="Unassembled WGS sequence"/>
</dbReference>
<dbReference type="PROSITE" id="PS51469">
    <property type="entry name" value="SUN"/>
    <property type="match status" value="1"/>
</dbReference>
<feature type="compositionally biased region" description="Basic residues" evidence="5">
    <location>
        <begin position="613"/>
        <end position="623"/>
    </location>
</feature>
<feature type="compositionally biased region" description="Basic and acidic residues" evidence="5">
    <location>
        <begin position="229"/>
        <end position="241"/>
    </location>
</feature>
<feature type="compositionally biased region" description="Basic residues" evidence="5">
    <location>
        <begin position="910"/>
        <end position="919"/>
    </location>
</feature>
<dbReference type="EMBL" id="JAFJYH010000275">
    <property type="protein sequence ID" value="KAG4414233.1"/>
    <property type="molecule type" value="Genomic_DNA"/>
</dbReference>
<feature type="compositionally biased region" description="Acidic residues" evidence="5">
    <location>
        <begin position="242"/>
        <end position="255"/>
    </location>
</feature>
<evidence type="ECO:0000313" key="9">
    <source>
        <dbReference type="Proteomes" id="UP000664132"/>
    </source>
</evidence>
<evidence type="ECO:0000256" key="5">
    <source>
        <dbReference type="SAM" id="MobiDB-lite"/>
    </source>
</evidence>
<accession>A0A8H7T8F3</accession>
<feature type="compositionally biased region" description="Polar residues" evidence="5">
    <location>
        <begin position="124"/>
        <end position="135"/>
    </location>
</feature>
<name>A0A8H7T8F3_9HELO</name>
<dbReference type="Gene3D" id="2.60.120.260">
    <property type="entry name" value="Galactose-binding domain-like"/>
    <property type="match status" value="1"/>
</dbReference>
<evidence type="ECO:0000256" key="2">
    <source>
        <dbReference type="ARBA" id="ARBA00022692"/>
    </source>
</evidence>
<keyword evidence="3" id="KW-1133">Transmembrane helix</keyword>
<dbReference type="Pfam" id="PF07738">
    <property type="entry name" value="Sad1_UNC"/>
    <property type="match status" value="1"/>
</dbReference>
<feature type="region of interest" description="Disordered" evidence="5">
    <location>
        <begin position="818"/>
        <end position="1092"/>
    </location>
</feature>
<feature type="region of interest" description="Disordered" evidence="5">
    <location>
        <begin position="181"/>
        <end position="269"/>
    </location>
</feature>
<keyword evidence="2" id="KW-0812">Transmembrane</keyword>
<feature type="region of interest" description="Disordered" evidence="5">
    <location>
        <begin position="571"/>
        <end position="633"/>
    </location>
</feature>
<feature type="compositionally biased region" description="Polar residues" evidence="5">
    <location>
        <begin position="571"/>
        <end position="585"/>
    </location>
</feature>
<dbReference type="GO" id="GO:0012505">
    <property type="term" value="C:endomembrane system"/>
    <property type="evidence" value="ECO:0007669"/>
    <property type="project" value="UniProtKB-SubCell"/>
</dbReference>
<keyword evidence="4" id="KW-0472">Membrane</keyword>
<proteinExistence type="predicted"/>
<feature type="compositionally biased region" description="Acidic residues" evidence="5">
    <location>
        <begin position="1000"/>
        <end position="1010"/>
    </location>
</feature>
<feature type="compositionally biased region" description="Basic and acidic residues" evidence="5">
    <location>
        <begin position="193"/>
        <end position="203"/>
    </location>
</feature>
<dbReference type="PANTHER" id="PTHR12953:SF0">
    <property type="entry name" value="SUN DOMAIN-CONTAINING OSSIFICATION FACTOR"/>
    <property type="match status" value="1"/>
</dbReference>
<gene>
    <name evidence="8" type="ORF">IFR04_012639</name>
</gene>
<feature type="domain" description="SUN" evidence="7">
    <location>
        <begin position="257"/>
        <end position="418"/>
    </location>
</feature>
<comment type="caution">
    <text evidence="8">The sequence shown here is derived from an EMBL/GenBank/DDBJ whole genome shotgun (WGS) entry which is preliminary data.</text>
</comment>
<evidence type="ECO:0000313" key="8">
    <source>
        <dbReference type="EMBL" id="KAG4414233.1"/>
    </source>
</evidence>
<evidence type="ECO:0000256" key="3">
    <source>
        <dbReference type="ARBA" id="ARBA00022989"/>
    </source>
</evidence>
<feature type="compositionally biased region" description="Basic and acidic residues" evidence="5">
    <location>
        <begin position="256"/>
        <end position="269"/>
    </location>
</feature>
<keyword evidence="6" id="KW-0732">Signal</keyword>
<organism evidence="8 9">
    <name type="scientific">Cadophora malorum</name>
    <dbReference type="NCBI Taxonomy" id="108018"/>
    <lineage>
        <taxon>Eukaryota</taxon>
        <taxon>Fungi</taxon>
        <taxon>Dikarya</taxon>
        <taxon>Ascomycota</taxon>
        <taxon>Pezizomycotina</taxon>
        <taxon>Leotiomycetes</taxon>
        <taxon>Helotiales</taxon>
        <taxon>Ploettnerulaceae</taxon>
        <taxon>Cadophora</taxon>
    </lineage>
</organism>
<dbReference type="InterPro" id="IPR012919">
    <property type="entry name" value="SUN_dom"/>
</dbReference>
<dbReference type="GO" id="GO:0016020">
    <property type="term" value="C:membrane"/>
    <property type="evidence" value="ECO:0007669"/>
    <property type="project" value="InterPro"/>
</dbReference>
<keyword evidence="9" id="KW-1185">Reference proteome</keyword>
<feature type="compositionally biased region" description="Low complexity" evidence="5">
    <location>
        <begin position="586"/>
        <end position="602"/>
    </location>
</feature>
<feature type="compositionally biased region" description="Polar residues" evidence="5">
    <location>
        <begin position="836"/>
        <end position="848"/>
    </location>
</feature>
<protein>
    <recommendedName>
        <fullName evidence="7">SUN domain-containing protein</fullName>
    </recommendedName>
</protein>
<feature type="compositionally biased region" description="Polar residues" evidence="5">
    <location>
        <begin position="867"/>
        <end position="883"/>
    </location>
</feature>
<dbReference type="PANTHER" id="PTHR12953">
    <property type="entry name" value="MEMBRANE PROTEIN CH1 RELATED"/>
    <property type="match status" value="1"/>
</dbReference>